<dbReference type="Gene3D" id="1.20.140.10">
    <property type="entry name" value="Butyryl-CoA Dehydrogenase, subunit A, domain 3"/>
    <property type="match status" value="1"/>
</dbReference>
<evidence type="ECO:0000313" key="16">
    <source>
        <dbReference type="Proteomes" id="UP001142610"/>
    </source>
</evidence>
<comment type="similarity">
    <text evidence="2 10">Belongs to the acyl-CoA dehydrogenase family.</text>
</comment>
<dbReference type="InterPro" id="IPR006091">
    <property type="entry name" value="Acyl-CoA_Oxase/DH_mid-dom"/>
</dbReference>
<comment type="cofactor">
    <cofactor evidence="1 10">
        <name>FAD</name>
        <dbReference type="ChEBI" id="CHEBI:57692"/>
    </cofactor>
</comment>
<evidence type="ECO:0000259" key="12">
    <source>
        <dbReference type="Pfam" id="PF02770"/>
    </source>
</evidence>
<evidence type="ECO:0000256" key="10">
    <source>
        <dbReference type="RuleBase" id="RU362125"/>
    </source>
</evidence>
<sequence length="595" mass="65025">MPVYEAPIRDMQFLLHDVLKLQNYSNLPGFADADKDTIDAFLEESGKWHRDVLAPLNRVGDLEGARRNDDGSVTTPTGFKDAYKQFCENGFGSLAMDPEYGGQGLPVTLAYAINEMSSAANQAFAMYPGLSAGAWRAIHAAASDEQKQKYLPKMTSGEWTGTMNLTEPQCGTDLGLIRTKAVPQGDGTYKISGQKIWISAGEHDMADNIIHLVLARIEGAPEGIKGISLFIVPKFMVGDDGSLGERNGVSCGGLEEKMGIHGNATCVMNYDEATGFLVGEENKGMRAMFIMMNEARLGVGMQGYAAAEVAMQNAAAFARDRLQSRSVTGVKAPDKPADPIIVHPDVRRMLMDTRAFVEGARALTYWAALHEDMSHKAPDEADRQKSNDYMALLTPVIKAYLTDKGSKGANDSLQVFGGSGYCEEWGMSQFVRDVRIALIYEGTNGIQALDLVGRKLMAEGGRYWQTFFAEIDQWCADNKGTNDDLDAYIEKLLAAKGELTEATQWLGANAMANFDNAGAASTDYLHLFGIVALGYMWAMMTKEALEHEGSGDPFYKNKLITAKYFFDRVIVESSVHLAKVKTGTSTMMELDAEAF</sequence>
<dbReference type="GO" id="GO:0016627">
    <property type="term" value="F:oxidoreductase activity, acting on the CH-CH group of donors"/>
    <property type="evidence" value="ECO:0007669"/>
    <property type="project" value="InterPro"/>
</dbReference>
<dbReference type="InterPro" id="IPR052166">
    <property type="entry name" value="Diverse_Acyl-CoA_DH"/>
</dbReference>
<dbReference type="Gene3D" id="2.40.110.10">
    <property type="entry name" value="Butyryl-CoA Dehydrogenase, subunit A, domain 2"/>
    <property type="match status" value="1"/>
</dbReference>
<reference evidence="15" key="1">
    <citation type="submission" date="2022-07" db="EMBL/GenBank/DDBJ databases">
        <title>Parvularcula maris sp. nov., an algicidal bacterium isolated from seawater.</title>
        <authorList>
            <person name="Li F."/>
        </authorList>
    </citation>
    <scope>NUCLEOTIDE SEQUENCE</scope>
    <source>
        <strain evidence="15">BGMRC 0090</strain>
    </source>
</reference>
<dbReference type="InterPro" id="IPR013786">
    <property type="entry name" value="AcylCoA_DH/ox_N"/>
</dbReference>
<dbReference type="InterPro" id="IPR036250">
    <property type="entry name" value="AcylCo_DH-like_C"/>
</dbReference>
<keyword evidence="5 10" id="KW-0560">Oxidoreductase</keyword>
<dbReference type="InterPro" id="IPR037069">
    <property type="entry name" value="AcylCoA_DH/ox_N_sf"/>
</dbReference>
<comment type="caution">
    <text evidence="15">The sequence shown here is derived from an EMBL/GenBank/DDBJ whole genome shotgun (WGS) entry which is preliminary data.</text>
</comment>
<accession>A0A9X2LCH9</accession>
<dbReference type="Pfam" id="PF02770">
    <property type="entry name" value="Acyl-CoA_dh_M"/>
    <property type="match status" value="1"/>
</dbReference>
<comment type="catalytic activity">
    <reaction evidence="6">
        <text>3-(methylsulfanyl)propanoyl-CoA + oxidized [electron-transfer flavoprotein] + H(+) = 3-(methylsulfanyl)acryloyl-CoA + reduced [electron-transfer flavoprotein]</text>
        <dbReference type="Rhea" id="RHEA:52612"/>
        <dbReference type="Rhea" id="RHEA-COMP:10685"/>
        <dbReference type="Rhea" id="RHEA-COMP:10686"/>
        <dbReference type="ChEBI" id="CHEBI:15378"/>
        <dbReference type="ChEBI" id="CHEBI:57692"/>
        <dbReference type="ChEBI" id="CHEBI:58307"/>
        <dbReference type="ChEBI" id="CHEBI:82815"/>
        <dbReference type="ChEBI" id="CHEBI:84994"/>
        <dbReference type="EC" id="1.3.99.41"/>
    </reaction>
    <physiologicalReaction direction="left-to-right" evidence="6">
        <dbReference type="Rhea" id="RHEA:52613"/>
    </physiologicalReaction>
</comment>
<feature type="domain" description="Acyl-CoA dehydrogenase/oxidase C-terminal" evidence="11">
    <location>
        <begin position="282"/>
        <end position="451"/>
    </location>
</feature>
<dbReference type="FunFam" id="2.40.110.10:FF:000031">
    <property type="entry name" value="Acyl-CoA dehydrogenase, putative"/>
    <property type="match status" value="1"/>
</dbReference>
<dbReference type="Pfam" id="PF00441">
    <property type="entry name" value="Acyl-CoA_dh_1"/>
    <property type="match status" value="1"/>
</dbReference>
<dbReference type="InterPro" id="IPR025878">
    <property type="entry name" value="Acyl-CoA_dh-like_C_dom"/>
</dbReference>
<evidence type="ECO:0000256" key="3">
    <source>
        <dbReference type="ARBA" id="ARBA00022630"/>
    </source>
</evidence>
<evidence type="ECO:0000259" key="11">
    <source>
        <dbReference type="Pfam" id="PF00441"/>
    </source>
</evidence>
<dbReference type="InterPro" id="IPR009100">
    <property type="entry name" value="AcylCoA_DH/oxidase_NM_dom_sf"/>
</dbReference>
<keyword evidence="3 10" id="KW-0285">Flavoprotein</keyword>
<evidence type="ECO:0000256" key="8">
    <source>
        <dbReference type="ARBA" id="ARBA00066694"/>
    </source>
</evidence>
<dbReference type="EMBL" id="JANIBC010000010">
    <property type="protein sequence ID" value="MCQ8185962.1"/>
    <property type="molecule type" value="Genomic_DNA"/>
</dbReference>
<dbReference type="SUPFAM" id="SSF47203">
    <property type="entry name" value="Acyl-CoA dehydrogenase C-terminal domain-like"/>
    <property type="match status" value="1"/>
</dbReference>
<dbReference type="EC" id="1.3.99.41" evidence="8"/>
<evidence type="ECO:0000256" key="2">
    <source>
        <dbReference type="ARBA" id="ARBA00009347"/>
    </source>
</evidence>
<evidence type="ECO:0000313" key="15">
    <source>
        <dbReference type="EMBL" id="MCQ8185962.1"/>
    </source>
</evidence>
<keyword evidence="4 10" id="KW-0274">FAD</keyword>
<organism evidence="15 16">
    <name type="scientific">Parvularcula maris</name>
    <dbReference type="NCBI Taxonomy" id="2965077"/>
    <lineage>
        <taxon>Bacteria</taxon>
        <taxon>Pseudomonadati</taxon>
        <taxon>Pseudomonadota</taxon>
        <taxon>Alphaproteobacteria</taxon>
        <taxon>Parvularculales</taxon>
        <taxon>Parvularculaceae</taxon>
        <taxon>Parvularcula</taxon>
    </lineage>
</organism>
<dbReference type="SUPFAM" id="SSF56645">
    <property type="entry name" value="Acyl-CoA dehydrogenase NM domain-like"/>
    <property type="match status" value="1"/>
</dbReference>
<dbReference type="Pfam" id="PF12806">
    <property type="entry name" value="Acyl-CoA_dh_C"/>
    <property type="match status" value="1"/>
</dbReference>
<dbReference type="Proteomes" id="UP001142610">
    <property type="component" value="Unassembled WGS sequence"/>
</dbReference>
<feature type="domain" description="Acyl-CoA dehydrogenase/oxidase N-terminal" evidence="13">
    <location>
        <begin position="80"/>
        <end position="158"/>
    </location>
</feature>
<feature type="domain" description="Acyl-CoA oxidase/dehydrogenase middle" evidence="12">
    <location>
        <begin position="163"/>
        <end position="271"/>
    </location>
</feature>
<protein>
    <recommendedName>
        <fullName evidence="9">3-methylmercaptopropionyl-CoA dehydrogenase</fullName>
        <ecNumber evidence="8">1.3.99.41</ecNumber>
    </recommendedName>
</protein>
<name>A0A9X2LCH9_9PROT</name>
<evidence type="ECO:0000256" key="1">
    <source>
        <dbReference type="ARBA" id="ARBA00001974"/>
    </source>
</evidence>
<keyword evidence="16" id="KW-1185">Reference proteome</keyword>
<evidence type="ECO:0000259" key="13">
    <source>
        <dbReference type="Pfam" id="PF02771"/>
    </source>
</evidence>
<evidence type="ECO:0000256" key="5">
    <source>
        <dbReference type="ARBA" id="ARBA00023002"/>
    </source>
</evidence>
<evidence type="ECO:0000256" key="4">
    <source>
        <dbReference type="ARBA" id="ARBA00022827"/>
    </source>
</evidence>
<dbReference type="InterPro" id="IPR009075">
    <property type="entry name" value="AcylCo_DH/oxidase_C"/>
</dbReference>
<dbReference type="InterPro" id="IPR046373">
    <property type="entry name" value="Acyl-CoA_Oxase/DH_mid-dom_sf"/>
</dbReference>
<evidence type="ECO:0000256" key="6">
    <source>
        <dbReference type="ARBA" id="ARBA00051388"/>
    </source>
</evidence>
<dbReference type="Pfam" id="PF02771">
    <property type="entry name" value="Acyl-CoA_dh_N"/>
    <property type="match status" value="1"/>
</dbReference>
<dbReference type="RefSeq" id="WP_256619859.1">
    <property type="nucleotide sequence ID" value="NZ_JANIBC010000010.1"/>
</dbReference>
<proteinExistence type="inferred from homology"/>
<evidence type="ECO:0000259" key="14">
    <source>
        <dbReference type="Pfam" id="PF12806"/>
    </source>
</evidence>
<evidence type="ECO:0000256" key="7">
    <source>
        <dbReference type="ARBA" id="ARBA00058683"/>
    </source>
</evidence>
<dbReference type="AlphaFoldDB" id="A0A9X2LCH9"/>
<gene>
    <name evidence="15" type="ORF">NOG11_11235</name>
</gene>
<dbReference type="PANTHER" id="PTHR42803">
    <property type="entry name" value="ACYL-COA DEHYDROGENASE"/>
    <property type="match status" value="1"/>
</dbReference>
<dbReference type="Gene3D" id="1.10.540.10">
    <property type="entry name" value="Acyl-CoA dehydrogenase/oxidase, N-terminal domain"/>
    <property type="match status" value="1"/>
</dbReference>
<feature type="domain" description="Acetyl-CoA dehydrogenase-like C-terminal" evidence="14">
    <location>
        <begin position="467"/>
        <end position="591"/>
    </location>
</feature>
<dbReference type="PANTHER" id="PTHR42803:SF1">
    <property type="entry name" value="BROAD-SPECIFICITY LINEAR ACYL-COA DEHYDROGENASE FADE5"/>
    <property type="match status" value="1"/>
</dbReference>
<dbReference type="GO" id="GO:0050660">
    <property type="term" value="F:flavin adenine dinucleotide binding"/>
    <property type="evidence" value="ECO:0007669"/>
    <property type="project" value="InterPro"/>
</dbReference>
<evidence type="ECO:0000256" key="9">
    <source>
        <dbReference type="ARBA" id="ARBA00069043"/>
    </source>
</evidence>
<comment type="function">
    <text evidence="7">Involved in the assimilation of dimethylsulphoniopropionate (DMSP), an important compound in the fixation of carbon in marine phytoplankton, by mediating the conversion of 3-(methylthio)propanoyl-CoA (MMPA-CoA) to 3-(methylthio)acryloyl-CoA (MTA-CoA).</text>
</comment>